<accession>A0A444UVT3</accession>
<dbReference type="InterPro" id="IPR003191">
    <property type="entry name" value="Guanylate-bd/ATL_C"/>
</dbReference>
<dbReference type="GO" id="GO:0042157">
    <property type="term" value="P:lipoprotein metabolic process"/>
    <property type="evidence" value="ECO:0007669"/>
    <property type="project" value="InterPro"/>
</dbReference>
<keyword evidence="6" id="KW-1185">Reference proteome</keyword>
<proteinExistence type="inferred from homology"/>
<evidence type="ECO:0000259" key="4">
    <source>
        <dbReference type="Pfam" id="PF02841"/>
    </source>
</evidence>
<feature type="transmembrane region" description="Helical" evidence="2">
    <location>
        <begin position="464"/>
        <end position="482"/>
    </location>
</feature>
<evidence type="ECO:0000313" key="5">
    <source>
        <dbReference type="EMBL" id="RXM92237.1"/>
    </source>
</evidence>
<dbReference type="PANTHER" id="PTHR14096:SF28">
    <property type="entry name" value="APOLIPOPROTEIN L, 1-RELATED"/>
    <property type="match status" value="1"/>
</dbReference>
<feature type="transmembrane region" description="Helical" evidence="2">
    <location>
        <begin position="437"/>
        <end position="458"/>
    </location>
</feature>
<dbReference type="GO" id="GO:0008289">
    <property type="term" value="F:lipid binding"/>
    <property type="evidence" value="ECO:0007669"/>
    <property type="project" value="InterPro"/>
</dbReference>
<dbReference type="GO" id="GO:0016020">
    <property type="term" value="C:membrane"/>
    <property type="evidence" value="ECO:0007669"/>
    <property type="project" value="TreeGrafter"/>
</dbReference>
<feature type="transmembrane region" description="Helical" evidence="2">
    <location>
        <begin position="328"/>
        <end position="351"/>
    </location>
</feature>
<dbReference type="GO" id="GO:0005576">
    <property type="term" value="C:extracellular region"/>
    <property type="evidence" value="ECO:0007669"/>
    <property type="project" value="InterPro"/>
</dbReference>
<dbReference type="PANTHER" id="PTHR14096">
    <property type="entry name" value="APOLIPOPROTEIN L"/>
    <property type="match status" value="1"/>
</dbReference>
<dbReference type="InterPro" id="IPR027417">
    <property type="entry name" value="P-loop_NTPase"/>
</dbReference>
<organism evidence="5 6">
    <name type="scientific">Acipenser ruthenus</name>
    <name type="common">Sterlet sturgeon</name>
    <dbReference type="NCBI Taxonomy" id="7906"/>
    <lineage>
        <taxon>Eukaryota</taxon>
        <taxon>Metazoa</taxon>
        <taxon>Chordata</taxon>
        <taxon>Craniata</taxon>
        <taxon>Vertebrata</taxon>
        <taxon>Euteleostomi</taxon>
        <taxon>Actinopterygii</taxon>
        <taxon>Chondrostei</taxon>
        <taxon>Acipenseriformes</taxon>
        <taxon>Acipenseridae</taxon>
        <taxon>Acipenser</taxon>
    </lineage>
</organism>
<evidence type="ECO:0000259" key="3">
    <source>
        <dbReference type="Pfam" id="PF02263"/>
    </source>
</evidence>
<evidence type="ECO:0000313" key="6">
    <source>
        <dbReference type="Proteomes" id="UP000289886"/>
    </source>
</evidence>
<reference evidence="5 6" key="1">
    <citation type="submission" date="2019-01" db="EMBL/GenBank/DDBJ databases">
        <title>Draft Genome and Complete Hox-Cluster Characterization of the Sterlet Sturgeon (Acipenser ruthenus).</title>
        <authorList>
            <person name="Wei Q."/>
        </authorList>
    </citation>
    <scope>NUCLEOTIDE SEQUENCE [LARGE SCALE GENOMIC DNA]</scope>
    <source>
        <strain evidence="5">WHYD16114868_AA</strain>
        <tissue evidence="5">Blood</tissue>
    </source>
</reference>
<keyword evidence="2" id="KW-0812">Transmembrane</keyword>
<dbReference type="Gene3D" id="1.20.1000.10">
    <property type="entry name" value="Guanylate-binding protein, C-terminal domain"/>
    <property type="match status" value="1"/>
</dbReference>
<dbReference type="InterPro" id="IPR008405">
    <property type="entry name" value="ApoL"/>
</dbReference>
<evidence type="ECO:0000256" key="1">
    <source>
        <dbReference type="ARBA" id="ARBA00010090"/>
    </source>
</evidence>
<dbReference type="InterPro" id="IPR036543">
    <property type="entry name" value="Guanylate-bd_C_sf"/>
</dbReference>
<dbReference type="SUPFAM" id="SSF52540">
    <property type="entry name" value="P-loop containing nucleoside triphosphate hydrolases"/>
    <property type="match status" value="1"/>
</dbReference>
<dbReference type="AlphaFoldDB" id="A0A444UVT3"/>
<keyword evidence="2" id="KW-1133">Transmembrane helix</keyword>
<dbReference type="Proteomes" id="UP000289886">
    <property type="component" value="Unassembled WGS sequence"/>
</dbReference>
<dbReference type="GO" id="GO:0005525">
    <property type="term" value="F:GTP binding"/>
    <property type="evidence" value="ECO:0007669"/>
    <property type="project" value="InterPro"/>
</dbReference>
<feature type="domain" description="Guanylate-binding protein/Atlastin C-terminal" evidence="4">
    <location>
        <begin position="103"/>
        <end position="259"/>
    </location>
</feature>
<name>A0A444UVT3_ACIRT</name>
<comment type="caution">
    <text evidence="5">The sequence shown here is derived from an EMBL/GenBank/DDBJ whole genome shotgun (WGS) entry which is preliminary data.</text>
</comment>
<dbReference type="GO" id="GO:0003924">
    <property type="term" value="F:GTPase activity"/>
    <property type="evidence" value="ECO:0007669"/>
    <property type="project" value="InterPro"/>
</dbReference>
<evidence type="ECO:0000256" key="2">
    <source>
        <dbReference type="SAM" id="Phobius"/>
    </source>
</evidence>
<dbReference type="Gene3D" id="3.40.50.300">
    <property type="entry name" value="P-loop containing nucleotide triphosphate hydrolases"/>
    <property type="match status" value="1"/>
</dbReference>
<feature type="transmembrane region" description="Helical" evidence="2">
    <location>
        <begin position="357"/>
        <end position="379"/>
    </location>
</feature>
<sequence>MDVPQQLVKFTSDRLVIDEEVAKYLSTLTGVAEVISVVGKHRTGKSYLLSRFFGDRNGFKVGHSYKACTKGIWVWARPHPSRPDTNLLLLDTEGADDFDGIVNLARSYVRMLNNNESVCLREAAKDMTETQLNHAFREAWDEFQSCVQKAIINKLPMETELKDIHSQAQQCAMKTYEKYTRFFIDIQKTLDKKSELLVLIENNREVLLKMNYEKSELKCRKEFDILKKKHIGPLTDYTGKEAFEKMRSRIKQLIDEYEKLTGMGPAKDKTFAKLCETELVNLLTVSFQATINFIEQQYAERKAKIQDFVGNLKNIADIMDKLQMDSTIANVAGSSAAVVGSVLTITGLALLPFTFGASAILTGVGVGVGVAGGVTTVTADICRFVKNKNLNSDVKETHEKIMEDLNYIAELLQYVCNQLSQQKEVVDSNWMNHVFRLFAFGNFVGVLDDIVGVGIRVAANVARVAGIVLAALALVLDAYAIIKKSIEIHKGCKTERAKQIRELAQSIEKELTKVDDFIAQMRKQKKGIQ</sequence>
<dbReference type="EMBL" id="SCEB01006708">
    <property type="protein sequence ID" value="RXM92237.1"/>
    <property type="molecule type" value="Genomic_DNA"/>
</dbReference>
<dbReference type="Pfam" id="PF02263">
    <property type="entry name" value="GBP"/>
    <property type="match status" value="1"/>
</dbReference>
<dbReference type="Pfam" id="PF02841">
    <property type="entry name" value="GBP_C"/>
    <property type="match status" value="1"/>
</dbReference>
<dbReference type="Pfam" id="PF05461">
    <property type="entry name" value="ApoL"/>
    <property type="match status" value="2"/>
</dbReference>
<comment type="similarity">
    <text evidence="1">Belongs to the apolipoprotein L family.</text>
</comment>
<dbReference type="GO" id="GO:0006869">
    <property type="term" value="P:lipid transport"/>
    <property type="evidence" value="ECO:0007669"/>
    <property type="project" value="InterPro"/>
</dbReference>
<dbReference type="SUPFAM" id="SSF48340">
    <property type="entry name" value="Interferon-induced guanylate-binding protein 1 (GBP1), C-terminal domain"/>
    <property type="match status" value="1"/>
</dbReference>
<gene>
    <name evidence="5" type="ORF">EOD39_20345</name>
</gene>
<protein>
    <submittedName>
        <fullName evidence="5">Guanylate-binding protein 2</fullName>
    </submittedName>
</protein>
<feature type="domain" description="Guanylate-binding protein N-terminal" evidence="3">
    <location>
        <begin position="13"/>
        <end position="98"/>
    </location>
</feature>
<dbReference type="InterPro" id="IPR015894">
    <property type="entry name" value="Guanylate-bd_N"/>
</dbReference>
<keyword evidence="2" id="KW-0472">Membrane</keyword>